<feature type="non-terminal residue" evidence="3">
    <location>
        <position position="1"/>
    </location>
</feature>
<feature type="compositionally biased region" description="Polar residues" evidence="1">
    <location>
        <begin position="727"/>
        <end position="746"/>
    </location>
</feature>
<name>A0ABR2IUU4_9PEZI</name>
<keyword evidence="4" id="KW-1185">Reference proteome</keyword>
<comment type="caution">
    <text evidence="3">The sequence shown here is derived from an EMBL/GenBank/DDBJ whole genome shotgun (WGS) entry which is preliminary data.</text>
</comment>
<feature type="transmembrane region" description="Helical" evidence="2">
    <location>
        <begin position="119"/>
        <end position="142"/>
    </location>
</feature>
<proteinExistence type="predicted"/>
<evidence type="ECO:0000313" key="3">
    <source>
        <dbReference type="EMBL" id="KAK8868366.1"/>
    </source>
</evidence>
<accession>A0ABR2IUU4</accession>
<evidence type="ECO:0000256" key="1">
    <source>
        <dbReference type="SAM" id="MobiDB-lite"/>
    </source>
</evidence>
<feature type="transmembrane region" description="Helical" evidence="2">
    <location>
        <begin position="46"/>
        <end position="63"/>
    </location>
</feature>
<keyword evidence="2" id="KW-0472">Membrane</keyword>
<dbReference type="EMBL" id="JAPCWZ010000004">
    <property type="protein sequence ID" value="KAK8868366.1"/>
    <property type="molecule type" value="Genomic_DNA"/>
</dbReference>
<keyword evidence="2" id="KW-1133">Transmembrane helix</keyword>
<feature type="region of interest" description="Disordered" evidence="1">
    <location>
        <begin position="725"/>
        <end position="754"/>
    </location>
</feature>
<dbReference type="Proteomes" id="UP001390339">
    <property type="component" value="Unassembled WGS sequence"/>
</dbReference>
<keyword evidence="2" id="KW-0812">Transmembrane</keyword>
<reference evidence="3 4" key="1">
    <citation type="journal article" date="2024" name="IMA Fungus">
        <title>Apiospora arundinis, a panoply of carbohydrate-active enzymes and secondary metabolites.</title>
        <authorList>
            <person name="Sorensen T."/>
            <person name="Petersen C."/>
            <person name="Muurmann A.T."/>
            <person name="Christiansen J.V."/>
            <person name="Brundto M.L."/>
            <person name="Overgaard C.K."/>
            <person name="Boysen A.T."/>
            <person name="Wollenberg R.D."/>
            <person name="Larsen T.O."/>
            <person name="Sorensen J.L."/>
            <person name="Nielsen K.L."/>
            <person name="Sondergaard T.E."/>
        </authorList>
    </citation>
    <scope>NUCLEOTIDE SEQUENCE [LARGE SCALE GENOMIC DNA]</scope>
    <source>
        <strain evidence="3 4">AAU 773</strain>
    </source>
</reference>
<evidence type="ECO:0000256" key="2">
    <source>
        <dbReference type="SAM" id="Phobius"/>
    </source>
</evidence>
<evidence type="ECO:0000313" key="4">
    <source>
        <dbReference type="Proteomes" id="UP001390339"/>
    </source>
</evidence>
<protein>
    <submittedName>
        <fullName evidence="3">Uncharacterized protein</fullName>
    </submittedName>
</protein>
<organism evidence="3 4">
    <name type="scientific">Apiospora arundinis</name>
    <dbReference type="NCBI Taxonomy" id="335852"/>
    <lineage>
        <taxon>Eukaryota</taxon>
        <taxon>Fungi</taxon>
        <taxon>Dikarya</taxon>
        <taxon>Ascomycota</taxon>
        <taxon>Pezizomycotina</taxon>
        <taxon>Sordariomycetes</taxon>
        <taxon>Xylariomycetidae</taxon>
        <taxon>Amphisphaeriales</taxon>
        <taxon>Apiosporaceae</taxon>
        <taxon>Apiospora</taxon>
    </lineage>
</organism>
<gene>
    <name evidence="3" type="ORF">PGQ11_006944</name>
</gene>
<feature type="transmembrane region" description="Helical" evidence="2">
    <location>
        <begin position="579"/>
        <end position="601"/>
    </location>
</feature>
<sequence length="754" mass="84960">HTSCIPIKRSNIMDAEDSVFLGVWTNWSRGSVFGSTLTLSREHGNYVIALTAFYIAFVATRFWRISCFIFHRCFSSPIFVGTMHRQRQIILCNSKSPESGFVSLLILLWSWRHLGLKHLYGLSFLAIFATLCVSGFVVAGSFSSRISTDMGNEVLLRANHCGFVRSPNTSASSIWYSLLSQQISTAMNYAEECYSSSRVSSMVECKGFIVPKLPTAITKYNASCPFQNNICRSKNSNIMLDSGYIDSREHLGLNSPNSQQFQQREVLHCAPLETERYERTFSLSNKTFVAYDYGGIIEGTINNITVANYKYQIEDIDSQYRTNPLKHSESDFKIRSEFSWTYQNKPRMTGTFIPRKELQRPDGDIEIIFLSGNGVAFDRRMADDWYRATVPFHNLTRTTTSDILQGYIFETAASPLGCVRQWQWCNPSLPKDQACGPLASYSDSYTAAAHLFGITDKEMEGFRESSRSPVGSALIWGHLISNHHPFLLYQFLSASRSSFLSSEDRLYGAAMTGLPDDQWKQDVIKWWNTILATRQLSYIYTVRGPSEPEFDAMRLNAVNDYENTFCESQKVLSTAHTSFSMFGLCFKFVTGGLIVILSYLLDPIFSCLHTRYHHKSYQHLEWVANATLQIHRQAEEQIGFSKWRNCTSTIPISQPDDVLSSLDITDPKHPKLRRPANTASGLPLDDLCEDIQGQKVECNLTNSELTNDDNTVSVSDVLATGALTDLGQGTPTRPGNKVNVSSSHSEVCSAMDPY</sequence>